<dbReference type="Proteomes" id="UP000029500">
    <property type="component" value="Chromosome"/>
</dbReference>
<dbReference type="EMBL" id="CP009287">
    <property type="protein sequence ID" value="AIQ70372.1"/>
    <property type="molecule type" value="Genomic_DNA"/>
</dbReference>
<protein>
    <submittedName>
        <fullName evidence="1">Uncharacterized protein</fullName>
    </submittedName>
</protein>
<evidence type="ECO:0000313" key="2">
    <source>
        <dbReference type="Proteomes" id="UP000029500"/>
    </source>
</evidence>
<name>A0A089MAR0_9BACL</name>
<accession>A0A089MAR0</accession>
<dbReference type="HOGENOM" id="CLU_1591252_0_0_9"/>
<reference evidence="1 2" key="1">
    <citation type="submission" date="2014-08" db="EMBL/GenBank/DDBJ databases">
        <title>Comparative genomics of the Paenibacillus odorifer group.</title>
        <authorList>
            <person name="den Bakker H.C."/>
            <person name="Tsai Y.-C."/>
            <person name="Martin N."/>
            <person name="Korlach J."/>
            <person name="Wiedmann M."/>
        </authorList>
    </citation>
    <scope>NUCLEOTIDE SEQUENCE [LARGE SCALE GENOMIC DNA]</scope>
    <source>
        <strain evidence="1 2">DSM 15220</strain>
    </source>
</reference>
<proteinExistence type="predicted"/>
<keyword evidence="2" id="KW-1185">Reference proteome</keyword>
<dbReference type="eggNOG" id="ENOG5033HHF">
    <property type="taxonomic scope" value="Bacteria"/>
</dbReference>
<dbReference type="AlphaFoldDB" id="A0A089MAR0"/>
<dbReference type="KEGG" id="pgm:PGRAT_24120"/>
<sequence length="170" mass="19727">MYSVEQLQACDFLLKRIISERQFVNLFQKNLKLVIEINGSYWFGDFVDFDGRRVTRHSFDDQGDTLSTKYSTTGSDIMPLLKTIWEAYANFAKPPAADPFWNNPLFWMESLPLLFETLVKILNQAIFDELKSPLLPFLLNAKSLDKRIELPFINLSGQKVNLVSIIEDRQ</sequence>
<gene>
    <name evidence="1" type="ORF">PGRAT_24120</name>
</gene>
<evidence type="ECO:0000313" key="1">
    <source>
        <dbReference type="EMBL" id="AIQ70372.1"/>
    </source>
</evidence>
<organism evidence="1 2">
    <name type="scientific">Paenibacillus graminis</name>
    <dbReference type="NCBI Taxonomy" id="189425"/>
    <lineage>
        <taxon>Bacteria</taxon>
        <taxon>Bacillati</taxon>
        <taxon>Bacillota</taxon>
        <taxon>Bacilli</taxon>
        <taxon>Bacillales</taxon>
        <taxon>Paenibacillaceae</taxon>
        <taxon>Paenibacillus</taxon>
    </lineage>
</organism>